<name>A0ACB8S9W2_9AGAM</name>
<reference evidence="1" key="2">
    <citation type="journal article" date="2022" name="New Phytol.">
        <title>Evolutionary transition to the ectomycorrhizal habit in the genomes of a hyperdiverse lineage of mushroom-forming fungi.</title>
        <authorList>
            <person name="Looney B."/>
            <person name="Miyauchi S."/>
            <person name="Morin E."/>
            <person name="Drula E."/>
            <person name="Courty P.E."/>
            <person name="Kohler A."/>
            <person name="Kuo A."/>
            <person name="LaButti K."/>
            <person name="Pangilinan J."/>
            <person name="Lipzen A."/>
            <person name="Riley R."/>
            <person name="Andreopoulos W."/>
            <person name="He G."/>
            <person name="Johnson J."/>
            <person name="Nolan M."/>
            <person name="Tritt A."/>
            <person name="Barry K.W."/>
            <person name="Grigoriev I.V."/>
            <person name="Nagy L.G."/>
            <person name="Hibbett D."/>
            <person name="Henrissat B."/>
            <person name="Matheny P.B."/>
            <person name="Labbe J."/>
            <person name="Martin F.M."/>
        </authorList>
    </citation>
    <scope>NUCLEOTIDE SEQUENCE</scope>
    <source>
        <strain evidence="1">FP105234-sp</strain>
    </source>
</reference>
<accession>A0ACB8S9W2</accession>
<protein>
    <submittedName>
        <fullName evidence="1">Uncharacterized protein</fullName>
    </submittedName>
</protein>
<sequence length="399" mass="43999">MATVAHYIRSDYDPQRDEQRLRRETGQPDEEPEEDAWHTQQPFGTRAYAPRFVPATLSYDEWGNVLTAPTNADTPERPDEKAVAGWYRSLTSQASSASHSSPSASSPARDASSSLPPSEPPAASRYPSIRRERDWFITRALAHPLSAPPTPAPPTTLAGILSRDPPSAQPHQPPVFLHLGPSNKGWAMLQSKGWSEGEGLGSTVHRSADVERRVRDDAANSARRPRRRVKNEDAIETSPSVSVQHERVEVQLDDDIVEVKLTPVIDLTLSDTASEPESEQDDDENAVSFTAFEFPARSPDQKPADPRTRHAGQTALLTPISTVLKSDRLGIGLKAKTEGPYKSSVKRVTHNAAALAAHLKAAEDARRAKQLVGRGKRAFEKEARKERQERKDLLAYLNT</sequence>
<comment type="caution">
    <text evidence="1">The sequence shown here is derived from an EMBL/GenBank/DDBJ whole genome shotgun (WGS) entry which is preliminary data.</text>
</comment>
<dbReference type="Proteomes" id="UP000814033">
    <property type="component" value="Unassembled WGS sequence"/>
</dbReference>
<reference evidence="1" key="1">
    <citation type="submission" date="2021-02" db="EMBL/GenBank/DDBJ databases">
        <authorList>
            <consortium name="DOE Joint Genome Institute"/>
            <person name="Ahrendt S."/>
            <person name="Looney B.P."/>
            <person name="Miyauchi S."/>
            <person name="Morin E."/>
            <person name="Drula E."/>
            <person name="Courty P.E."/>
            <person name="Chicoki N."/>
            <person name="Fauchery L."/>
            <person name="Kohler A."/>
            <person name="Kuo A."/>
            <person name="Labutti K."/>
            <person name="Pangilinan J."/>
            <person name="Lipzen A."/>
            <person name="Riley R."/>
            <person name="Andreopoulos W."/>
            <person name="He G."/>
            <person name="Johnson J."/>
            <person name="Barry K.W."/>
            <person name="Grigoriev I.V."/>
            <person name="Nagy L."/>
            <person name="Hibbett D."/>
            <person name="Henrissat B."/>
            <person name="Matheny P.B."/>
            <person name="Labbe J."/>
            <person name="Martin F."/>
        </authorList>
    </citation>
    <scope>NUCLEOTIDE SEQUENCE</scope>
    <source>
        <strain evidence="1">FP105234-sp</strain>
    </source>
</reference>
<gene>
    <name evidence="1" type="ORF">FA95DRAFT_1553368</name>
</gene>
<organism evidence="1 2">
    <name type="scientific">Auriscalpium vulgare</name>
    <dbReference type="NCBI Taxonomy" id="40419"/>
    <lineage>
        <taxon>Eukaryota</taxon>
        <taxon>Fungi</taxon>
        <taxon>Dikarya</taxon>
        <taxon>Basidiomycota</taxon>
        <taxon>Agaricomycotina</taxon>
        <taxon>Agaricomycetes</taxon>
        <taxon>Russulales</taxon>
        <taxon>Auriscalpiaceae</taxon>
        <taxon>Auriscalpium</taxon>
    </lineage>
</organism>
<proteinExistence type="predicted"/>
<evidence type="ECO:0000313" key="2">
    <source>
        <dbReference type="Proteomes" id="UP000814033"/>
    </source>
</evidence>
<evidence type="ECO:0000313" key="1">
    <source>
        <dbReference type="EMBL" id="KAI0052706.1"/>
    </source>
</evidence>
<dbReference type="EMBL" id="MU275844">
    <property type="protein sequence ID" value="KAI0052706.1"/>
    <property type="molecule type" value="Genomic_DNA"/>
</dbReference>
<keyword evidence="2" id="KW-1185">Reference proteome</keyword>